<organism evidence="1 2">
    <name type="scientific">Rangifer tarandus platyrhynchus</name>
    <name type="common">Svalbard reindeer</name>
    <dbReference type="NCBI Taxonomy" id="3082113"/>
    <lineage>
        <taxon>Eukaryota</taxon>
        <taxon>Metazoa</taxon>
        <taxon>Chordata</taxon>
        <taxon>Craniata</taxon>
        <taxon>Vertebrata</taxon>
        <taxon>Euteleostomi</taxon>
        <taxon>Mammalia</taxon>
        <taxon>Eutheria</taxon>
        <taxon>Laurasiatheria</taxon>
        <taxon>Artiodactyla</taxon>
        <taxon>Ruminantia</taxon>
        <taxon>Pecora</taxon>
        <taxon>Cervidae</taxon>
        <taxon>Odocoileinae</taxon>
        <taxon>Rangifer</taxon>
    </lineage>
</organism>
<evidence type="ECO:0000313" key="2">
    <source>
        <dbReference type="Proteomes" id="UP001176941"/>
    </source>
</evidence>
<evidence type="ECO:0000313" key="1">
    <source>
        <dbReference type="EMBL" id="CAI9175547.1"/>
    </source>
</evidence>
<accession>A0ABN8ZNN0</accession>
<keyword evidence="2" id="KW-1185">Reference proteome</keyword>
<dbReference type="Proteomes" id="UP001176941">
    <property type="component" value="Chromosome 5"/>
</dbReference>
<proteinExistence type="predicted"/>
<sequence length="111" mass="12552">MRYNLAADLRAILEDENEAWKINKVPVTKIPWLDFRLWGSTAVKGSRFLQNLDHWTMCSQRPGELVLGRCFRVSVYTCHLGTSFTALNLLTGPSAFKLCKPLSILLPEPSS</sequence>
<gene>
    <name evidence="1" type="ORF">MRATA1EN1_LOCUS24509</name>
</gene>
<protein>
    <submittedName>
        <fullName evidence="1">Uncharacterized protein</fullName>
    </submittedName>
</protein>
<dbReference type="EMBL" id="OX459941">
    <property type="protein sequence ID" value="CAI9175547.1"/>
    <property type="molecule type" value="Genomic_DNA"/>
</dbReference>
<name>A0ABN8ZNN0_RANTA</name>
<reference evidence="1" key="1">
    <citation type="submission" date="2023-04" db="EMBL/GenBank/DDBJ databases">
        <authorList>
            <consortium name="ELIXIR-Norway"/>
        </authorList>
    </citation>
    <scope>NUCLEOTIDE SEQUENCE [LARGE SCALE GENOMIC DNA]</scope>
</reference>